<gene>
    <name evidence="2" type="ORF">SAMN05421720_10477</name>
</gene>
<dbReference type="PANTHER" id="PTHR42928:SF5">
    <property type="entry name" value="BLR1237 PROTEIN"/>
    <property type="match status" value="1"/>
</dbReference>
<dbReference type="STRING" id="69960.SAMN05421720_10477"/>
<dbReference type="EMBL" id="FNAP01000004">
    <property type="protein sequence ID" value="SDE17932.1"/>
    <property type="molecule type" value="Genomic_DNA"/>
</dbReference>
<dbReference type="PIRSF" id="PIRSF017082">
    <property type="entry name" value="YflP"/>
    <property type="match status" value="1"/>
</dbReference>
<dbReference type="PANTHER" id="PTHR42928">
    <property type="entry name" value="TRICARBOXYLATE-BINDING PROTEIN"/>
    <property type="match status" value="1"/>
</dbReference>
<evidence type="ECO:0000313" key="2">
    <source>
        <dbReference type="EMBL" id="SDE17932.1"/>
    </source>
</evidence>
<sequence length="329" mass="34475">MGVFGSWKRRRAVVALAVGIALAVGLRPVSAQAEWPERPITLVVPSGPGGGTDLTGRLLAEHLKARLGQPVQVVNMGQGGGVVGIGAIRTAPADGYTLGILYNFAHYHALGQADFRVADFTAIAQYNFDPAGFLVPVDSEWTTLAAALDAIRTDPLAVTIGCAGGCGGSWPIAVATLLRAWEVDPARVRMIPSQGANASMQDLAAGGLDAVPCSLPEARAFLDAGVARALGVFAEHRLEAFPDVPTVAEAVGLNLRLGAWRGLVGPAELPDAIARRLEAAMADIVHDPAFRADMAAGGFGLLWRDSRVFAGFMRTEEARVRAMIRNLGL</sequence>
<dbReference type="Gene3D" id="3.40.190.10">
    <property type="entry name" value="Periplasmic binding protein-like II"/>
    <property type="match status" value="1"/>
</dbReference>
<dbReference type="Pfam" id="PF03401">
    <property type="entry name" value="TctC"/>
    <property type="match status" value="1"/>
</dbReference>
<dbReference type="Gene3D" id="3.40.190.150">
    <property type="entry name" value="Bordetella uptake gene, domain 1"/>
    <property type="match status" value="1"/>
</dbReference>
<organism evidence="2 3">
    <name type="scientific">Rhodospira trueperi</name>
    <dbReference type="NCBI Taxonomy" id="69960"/>
    <lineage>
        <taxon>Bacteria</taxon>
        <taxon>Pseudomonadati</taxon>
        <taxon>Pseudomonadota</taxon>
        <taxon>Alphaproteobacteria</taxon>
        <taxon>Rhodospirillales</taxon>
        <taxon>Rhodospirillaceae</taxon>
        <taxon>Rhodospira</taxon>
    </lineage>
</organism>
<protein>
    <submittedName>
        <fullName evidence="2">Tripartite-type tricarboxylate transporter, receptor component TctC</fullName>
    </submittedName>
</protein>
<keyword evidence="3" id="KW-1185">Reference proteome</keyword>
<dbReference type="InterPro" id="IPR005064">
    <property type="entry name" value="BUG"/>
</dbReference>
<keyword evidence="2" id="KW-0675">Receptor</keyword>
<dbReference type="SUPFAM" id="SSF53850">
    <property type="entry name" value="Periplasmic binding protein-like II"/>
    <property type="match status" value="1"/>
</dbReference>
<dbReference type="InterPro" id="IPR042100">
    <property type="entry name" value="Bug_dom1"/>
</dbReference>
<accession>A0A1G7AT84</accession>
<proteinExistence type="inferred from homology"/>
<reference evidence="2 3" key="1">
    <citation type="submission" date="2016-10" db="EMBL/GenBank/DDBJ databases">
        <authorList>
            <person name="de Groot N.N."/>
        </authorList>
    </citation>
    <scope>NUCLEOTIDE SEQUENCE [LARGE SCALE GENOMIC DNA]</scope>
    <source>
        <strain evidence="2 3">ATCC 700224</strain>
    </source>
</reference>
<name>A0A1G7AT84_9PROT</name>
<comment type="similarity">
    <text evidence="1">Belongs to the UPF0065 (bug) family.</text>
</comment>
<evidence type="ECO:0000256" key="1">
    <source>
        <dbReference type="ARBA" id="ARBA00006987"/>
    </source>
</evidence>
<dbReference type="Proteomes" id="UP000199412">
    <property type="component" value="Unassembled WGS sequence"/>
</dbReference>
<dbReference type="AlphaFoldDB" id="A0A1G7AT84"/>
<dbReference type="CDD" id="cd07012">
    <property type="entry name" value="PBP2_Bug_TTT"/>
    <property type="match status" value="1"/>
</dbReference>
<evidence type="ECO:0000313" key="3">
    <source>
        <dbReference type="Proteomes" id="UP000199412"/>
    </source>
</evidence>